<gene>
    <name evidence="2" type="ORF">A3B18_03625</name>
</gene>
<sequence length="280" mass="31305">MAEDQGRRDNRPPFKITSFEVAMEPRFIEGIPGKEDPLNKDRYEFDLSVIVAHRSGGAPREIQQVVCDMGSHVSQHGTGPGGKIIFPMYSLLPGIFVAGARLANDPPNNRITIPVVIRELTEQQKEIAALEHRKHVAGLRRDVEKAEKGQEEEKPKLKKLAPPAVEAAGDEGSYKISVSISYDDGESASDIPVRFLISKLGKPAEIHDEATDERGFATYDLEFKEKECDVVVQIRSYEHKIDNLYGPSRYKRIEIPEPSEKGLSGSFWQIIKRAWKGEGV</sequence>
<organism evidence="2 3">
    <name type="scientific">Candidatus Giovannonibacteria bacterium RIFCSPLOWO2_01_FULL_46_13</name>
    <dbReference type="NCBI Taxonomy" id="1798352"/>
    <lineage>
        <taxon>Bacteria</taxon>
        <taxon>Candidatus Giovannoniibacteriota</taxon>
    </lineage>
</organism>
<dbReference type="AlphaFoldDB" id="A0A1F5X3D0"/>
<evidence type="ECO:0000313" key="3">
    <source>
        <dbReference type="Proteomes" id="UP000178684"/>
    </source>
</evidence>
<feature type="compositionally biased region" description="Basic and acidic residues" evidence="1">
    <location>
        <begin position="142"/>
        <end position="155"/>
    </location>
</feature>
<dbReference type="EMBL" id="MFIE01000019">
    <property type="protein sequence ID" value="OGF82408.1"/>
    <property type="molecule type" value="Genomic_DNA"/>
</dbReference>
<comment type="caution">
    <text evidence="2">The sequence shown here is derived from an EMBL/GenBank/DDBJ whole genome shotgun (WGS) entry which is preliminary data.</text>
</comment>
<reference evidence="2 3" key="1">
    <citation type="journal article" date="2016" name="Nat. Commun.">
        <title>Thousands of microbial genomes shed light on interconnected biogeochemical processes in an aquifer system.</title>
        <authorList>
            <person name="Anantharaman K."/>
            <person name="Brown C.T."/>
            <person name="Hug L.A."/>
            <person name="Sharon I."/>
            <person name="Castelle C.J."/>
            <person name="Probst A.J."/>
            <person name="Thomas B.C."/>
            <person name="Singh A."/>
            <person name="Wilkins M.J."/>
            <person name="Karaoz U."/>
            <person name="Brodie E.L."/>
            <person name="Williams K.H."/>
            <person name="Hubbard S.S."/>
            <person name="Banfield J.F."/>
        </authorList>
    </citation>
    <scope>NUCLEOTIDE SEQUENCE [LARGE SCALE GENOMIC DNA]</scope>
</reference>
<evidence type="ECO:0000256" key="1">
    <source>
        <dbReference type="SAM" id="MobiDB-lite"/>
    </source>
</evidence>
<evidence type="ECO:0000313" key="2">
    <source>
        <dbReference type="EMBL" id="OGF82408.1"/>
    </source>
</evidence>
<protein>
    <submittedName>
        <fullName evidence="2">Uncharacterized protein</fullName>
    </submittedName>
</protein>
<name>A0A1F5X3D0_9BACT</name>
<proteinExistence type="predicted"/>
<feature type="region of interest" description="Disordered" evidence="1">
    <location>
        <begin position="142"/>
        <end position="164"/>
    </location>
</feature>
<accession>A0A1F5X3D0</accession>
<dbReference type="Proteomes" id="UP000178684">
    <property type="component" value="Unassembled WGS sequence"/>
</dbReference>